<keyword evidence="2" id="KW-1185">Reference proteome</keyword>
<evidence type="ECO:0000313" key="1">
    <source>
        <dbReference type="EMBL" id="MDR7354770.1"/>
    </source>
</evidence>
<organism evidence="1 2">
    <name type="scientific">Corynebacterium felinum</name>
    <dbReference type="NCBI Taxonomy" id="131318"/>
    <lineage>
        <taxon>Bacteria</taxon>
        <taxon>Bacillati</taxon>
        <taxon>Actinomycetota</taxon>
        <taxon>Actinomycetes</taxon>
        <taxon>Mycobacteriales</taxon>
        <taxon>Corynebacteriaceae</taxon>
        <taxon>Corynebacterium</taxon>
    </lineage>
</organism>
<gene>
    <name evidence="1" type="ORF">J2S37_001308</name>
</gene>
<dbReference type="Proteomes" id="UP001183619">
    <property type="component" value="Unassembled WGS sequence"/>
</dbReference>
<evidence type="ECO:0000313" key="2">
    <source>
        <dbReference type="Proteomes" id="UP001183619"/>
    </source>
</evidence>
<name>A0ABU2B820_9CORY</name>
<sequence length="79" mass="8540">MDTEVISSNQPSSEKFHMISSKKVMTISASALLVFGAISFPKTVMAVDREIVVSQADESQVAELLSYAVVDDAGNIEKF</sequence>
<proteinExistence type="predicted"/>
<reference evidence="1 2" key="1">
    <citation type="submission" date="2023-07" db="EMBL/GenBank/DDBJ databases">
        <title>Sequencing the genomes of 1000 actinobacteria strains.</title>
        <authorList>
            <person name="Klenk H.-P."/>
        </authorList>
    </citation>
    <scope>NUCLEOTIDE SEQUENCE [LARGE SCALE GENOMIC DNA]</scope>
    <source>
        <strain evidence="1 2">DSM 44508</strain>
    </source>
</reference>
<dbReference type="RefSeq" id="WP_343899075.1">
    <property type="nucleotide sequence ID" value="NZ_BAAAJS010000071.1"/>
</dbReference>
<accession>A0ABU2B820</accession>
<dbReference type="EMBL" id="JAVDYF010000001">
    <property type="protein sequence ID" value="MDR7354770.1"/>
    <property type="molecule type" value="Genomic_DNA"/>
</dbReference>
<comment type="caution">
    <text evidence="1">The sequence shown here is derived from an EMBL/GenBank/DDBJ whole genome shotgun (WGS) entry which is preliminary data.</text>
</comment>
<protein>
    <submittedName>
        <fullName evidence="1">Uncharacterized protein</fullName>
    </submittedName>
</protein>